<evidence type="ECO:0000256" key="1">
    <source>
        <dbReference type="SAM" id="MobiDB-lite"/>
    </source>
</evidence>
<protein>
    <submittedName>
        <fullName evidence="2">Uncharacterized protein</fullName>
    </submittedName>
</protein>
<organism evidence="2 3">
    <name type="scientific">Pleurodeles waltl</name>
    <name type="common">Iberian ribbed newt</name>
    <dbReference type="NCBI Taxonomy" id="8319"/>
    <lineage>
        <taxon>Eukaryota</taxon>
        <taxon>Metazoa</taxon>
        <taxon>Chordata</taxon>
        <taxon>Craniata</taxon>
        <taxon>Vertebrata</taxon>
        <taxon>Euteleostomi</taxon>
        <taxon>Amphibia</taxon>
        <taxon>Batrachia</taxon>
        <taxon>Caudata</taxon>
        <taxon>Salamandroidea</taxon>
        <taxon>Salamandridae</taxon>
        <taxon>Pleurodelinae</taxon>
        <taxon>Pleurodeles</taxon>
    </lineage>
</organism>
<keyword evidence="3" id="KW-1185">Reference proteome</keyword>
<proteinExistence type="predicted"/>
<sequence length="70" mass="7047">MGGRLPVKNGRLGSTVRPGPRLLRLPADQSPPGAIVRVHRAHGADSPPLLEFGAPGAPSCCGAASPGWSA</sequence>
<evidence type="ECO:0000313" key="3">
    <source>
        <dbReference type="Proteomes" id="UP001066276"/>
    </source>
</evidence>
<dbReference type="AlphaFoldDB" id="A0AAV7U5C2"/>
<gene>
    <name evidence="2" type="ORF">NDU88_000908</name>
</gene>
<dbReference type="EMBL" id="JANPWB010000005">
    <property type="protein sequence ID" value="KAJ1184098.1"/>
    <property type="molecule type" value="Genomic_DNA"/>
</dbReference>
<feature type="region of interest" description="Disordered" evidence="1">
    <location>
        <begin position="1"/>
        <end position="31"/>
    </location>
</feature>
<name>A0AAV7U5C2_PLEWA</name>
<accession>A0AAV7U5C2</accession>
<dbReference type="Proteomes" id="UP001066276">
    <property type="component" value="Chromosome 3_1"/>
</dbReference>
<reference evidence="2" key="1">
    <citation type="journal article" date="2022" name="bioRxiv">
        <title>Sequencing and chromosome-scale assembly of the giantPleurodeles waltlgenome.</title>
        <authorList>
            <person name="Brown T."/>
            <person name="Elewa A."/>
            <person name="Iarovenko S."/>
            <person name="Subramanian E."/>
            <person name="Araus A.J."/>
            <person name="Petzold A."/>
            <person name="Susuki M."/>
            <person name="Suzuki K.-i.T."/>
            <person name="Hayashi T."/>
            <person name="Toyoda A."/>
            <person name="Oliveira C."/>
            <person name="Osipova E."/>
            <person name="Leigh N.D."/>
            <person name="Simon A."/>
            <person name="Yun M.H."/>
        </authorList>
    </citation>
    <scope>NUCLEOTIDE SEQUENCE</scope>
    <source>
        <strain evidence="2">20211129_DDA</strain>
        <tissue evidence="2">Liver</tissue>
    </source>
</reference>
<comment type="caution">
    <text evidence="2">The sequence shown here is derived from an EMBL/GenBank/DDBJ whole genome shotgun (WGS) entry which is preliminary data.</text>
</comment>
<evidence type="ECO:0000313" key="2">
    <source>
        <dbReference type="EMBL" id="KAJ1184098.1"/>
    </source>
</evidence>